<evidence type="ECO:0008006" key="6">
    <source>
        <dbReference type="Google" id="ProtNLM"/>
    </source>
</evidence>
<dbReference type="PANTHER" id="PTHR11875">
    <property type="entry name" value="TESTIS-SPECIFIC Y-ENCODED PROTEIN"/>
    <property type="match status" value="1"/>
</dbReference>
<dbReference type="InterPro" id="IPR037231">
    <property type="entry name" value="NAP-like_sf"/>
</dbReference>
<evidence type="ECO:0000256" key="3">
    <source>
        <dbReference type="SAM" id="MobiDB-lite"/>
    </source>
</evidence>
<evidence type="ECO:0000313" key="4">
    <source>
        <dbReference type="EMBL" id="CAL8133757.1"/>
    </source>
</evidence>
<organism evidence="4 5">
    <name type="scientific">Orchesella dallaii</name>
    <dbReference type="NCBI Taxonomy" id="48710"/>
    <lineage>
        <taxon>Eukaryota</taxon>
        <taxon>Metazoa</taxon>
        <taxon>Ecdysozoa</taxon>
        <taxon>Arthropoda</taxon>
        <taxon>Hexapoda</taxon>
        <taxon>Collembola</taxon>
        <taxon>Entomobryomorpha</taxon>
        <taxon>Entomobryoidea</taxon>
        <taxon>Orchesellidae</taxon>
        <taxon>Orchesellinae</taxon>
        <taxon>Orchesella</taxon>
    </lineage>
</organism>
<dbReference type="InterPro" id="IPR002164">
    <property type="entry name" value="NAP_family"/>
</dbReference>
<dbReference type="Proteomes" id="UP001642540">
    <property type="component" value="Unassembled WGS sequence"/>
</dbReference>
<feature type="region of interest" description="Disordered" evidence="3">
    <location>
        <begin position="212"/>
        <end position="234"/>
    </location>
</feature>
<evidence type="ECO:0000256" key="2">
    <source>
        <dbReference type="RuleBase" id="RU003876"/>
    </source>
</evidence>
<name>A0ABP1RR81_9HEXA</name>
<gene>
    <name evidence="4" type="ORF">ODALV1_LOCUS25210</name>
</gene>
<accession>A0ABP1RR81</accession>
<dbReference type="Pfam" id="PF00956">
    <property type="entry name" value="NAP"/>
    <property type="match status" value="1"/>
</dbReference>
<proteinExistence type="inferred from homology"/>
<keyword evidence="5" id="KW-1185">Reference proteome</keyword>
<comment type="similarity">
    <text evidence="1 2">Belongs to the nucleosome assembly protein (NAP) family.</text>
</comment>
<evidence type="ECO:0000256" key="1">
    <source>
        <dbReference type="ARBA" id="ARBA00009947"/>
    </source>
</evidence>
<reference evidence="4 5" key="1">
    <citation type="submission" date="2024-08" db="EMBL/GenBank/DDBJ databases">
        <authorList>
            <person name="Cucini C."/>
            <person name="Frati F."/>
        </authorList>
    </citation>
    <scope>NUCLEOTIDE SEQUENCE [LARGE SCALE GENOMIC DNA]</scope>
</reference>
<dbReference type="Gene3D" id="3.30.1120.90">
    <property type="entry name" value="Nucleosome assembly protein"/>
    <property type="match status" value="1"/>
</dbReference>
<dbReference type="SUPFAM" id="SSF143113">
    <property type="entry name" value="NAP-like"/>
    <property type="match status" value="1"/>
</dbReference>
<dbReference type="EMBL" id="CAXLJM020000101">
    <property type="protein sequence ID" value="CAL8133757.1"/>
    <property type="molecule type" value="Genomic_DNA"/>
</dbReference>
<sequence>MSDPPPSKKPKISATEYQSALDELEKMEKEVEDIKDSEKIPSAYIKKRAKAIAKIDQFWKYVMFGVNHSDDHLLMEEFTVDENKCLAHWESFNVEWTRDDNLKVIGFRLVFTFMENPYFTNLKLVREYSHPKNKPSYLSLVKVTKIQWKNGQDLGEGCEERCSCSWPHIFKWFQSKDANGYGDRSIADGLSGYIWTTPYKYFKGGRKWVDEYGENEDTEDEEDDDNDDGEVDDD</sequence>
<protein>
    <recommendedName>
        <fullName evidence="6">Protein SET</fullName>
    </recommendedName>
</protein>
<comment type="caution">
    <text evidence="4">The sequence shown here is derived from an EMBL/GenBank/DDBJ whole genome shotgun (WGS) entry which is preliminary data.</text>
</comment>
<evidence type="ECO:0000313" key="5">
    <source>
        <dbReference type="Proteomes" id="UP001642540"/>
    </source>
</evidence>